<dbReference type="InterPro" id="IPR009057">
    <property type="entry name" value="Homeodomain-like_sf"/>
</dbReference>
<proteinExistence type="predicted"/>
<feature type="region of interest" description="Disordered" evidence="10">
    <location>
        <begin position="701"/>
        <end position="722"/>
    </location>
</feature>
<dbReference type="Gene3D" id="1.10.10.500">
    <property type="entry name" value="Homeo-prospero domain"/>
    <property type="match status" value="1"/>
</dbReference>
<evidence type="ECO:0000256" key="10">
    <source>
        <dbReference type="SAM" id="MobiDB-lite"/>
    </source>
</evidence>
<feature type="compositionally biased region" description="Low complexity" evidence="10">
    <location>
        <begin position="1458"/>
        <end position="1471"/>
    </location>
</feature>
<feature type="compositionally biased region" description="Gly residues" evidence="10">
    <location>
        <begin position="1384"/>
        <end position="1394"/>
    </location>
</feature>
<reference evidence="13" key="2">
    <citation type="submission" date="2025-08" db="UniProtKB">
        <authorList>
            <consortium name="RefSeq"/>
        </authorList>
    </citation>
    <scope>IDENTIFICATION</scope>
    <source>
        <strain evidence="13">MV-25-SWS-2005</strain>
        <tissue evidence="13">Whole body</tissue>
    </source>
</reference>
<accession>A0A6I8VP99</accession>
<feature type="compositionally biased region" description="Low complexity" evidence="10">
    <location>
        <begin position="165"/>
        <end position="177"/>
    </location>
</feature>
<evidence type="ECO:0000256" key="8">
    <source>
        <dbReference type="ARBA" id="ARBA00067423"/>
    </source>
</evidence>
<feature type="region of interest" description="Disordered" evidence="10">
    <location>
        <begin position="28"/>
        <end position="145"/>
    </location>
</feature>
<evidence type="ECO:0000256" key="2">
    <source>
        <dbReference type="ARBA" id="ARBA00022473"/>
    </source>
</evidence>
<feature type="compositionally biased region" description="Low complexity" evidence="10">
    <location>
        <begin position="610"/>
        <end position="637"/>
    </location>
</feature>
<feature type="compositionally biased region" description="Basic and acidic residues" evidence="10">
    <location>
        <begin position="638"/>
        <end position="655"/>
    </location>
</feature>
<dbReference type="InterPro" id="IPR037131">
    <property type="entry name" value="Homeo_prospero_dom_sf"/>
</dbReference>
<feature type="compositionally biased region" description="Basic and acidic residues" evidence="10">
    <location>
        <begin position="63"/>
        <end position="81"/>
    </location>
</feature>
<dbReference type="RefSeq" id="XP_033232693.1">
    <property type="nucleotide sequence ID" value="XM_033376802.1"/>
</dbReference>
<dbReference type="GO" id="GO:0005634">
    <property type="term" value="C:nucleus"/>
    <property type="evidence" value="ECO:0007669"/>
    <property type="project" value="UniProtKB-SubCell"/>
</dbReference>
<feature type="compositionally biased region" description="Polar residues" evidence="10">
    <location>
        <begin position="938"/>
        <end position="959"/>
    </location>
</feature>
<evidence type="ECO:0000256" key="5">
    <source>
        <dbReference type="ARBA" id="ARBA00023155"/>
    </source>
</evidence>
<comment type="subcellular location">
    <subcellularLocation>
        <location evidence="1">Nucleus</location>
    </subcellularLocation>
</comment>
<dbReference type="Proteomes" id="UP000001819">
    <property type="component" value="Chromosome 2"/>
</dbReference>
<feature type="region of interest" description="Disordered" evidence="10">
    <location>
        <begin position="1018"/>
        <end position="1052"/>
    </location>
</feature>
<keyword evidence="9" id="KW-0175">Coiled coil</keyword>
<feature type="compositionally biased region" description="Polar residues" evidence="10">
    <location>
        <begin position="1369"/>
        <end position="1383"/>
    </location>
</feature>
<feature type="region of interest" description="Disordered" evidence="10">
    <location>
        <begin position="1308"/>
        <end position="1413"/>
    </location>
</feature>
<feature type="coiled-coil region" evidence="9">
    <location>
        <begin position="1268"/>
        <end position="1306"/>
    </location>
</feature>
<evidence type="ECO:0000313" key="13">
    <source>
        <dbReference type="RefSeq" id="XP_033232693.1"/>
    </source>
</evidence>
<feature type="compositionally biased region" description="Low complexity" evidence="10">
    <location>
        <begin position="1021"/>
        <end position="1038"/>
    </location>
</feature>
<feature type="region of interest" description="Disordered" evidence="10">
    <location>
        <begin position="1435"/>
        <end position="1489"/>
    </location>
</feature>
<evidence type="ECO:0000256" key="4">
    <source>
        <dbReference type="ARBA" id="ARBA00023125"/>
    </source>
</evidence>
<dbReference type="SUPFAM" id="SSF46689">
    <property type="entry name" value="Homeodomain-like"/>
    <property type="match status" value="1"/>
</dbReference>
<feature type="compositionally biased region" description="Acidic residues" evidence="10">
    <location>
        <begin position="873"/>
        <end position="903"/>
    </location>
</feature>
<feature type="coiled-coil region" evidence="9">
    <location>
        <begin position="835"/>
        <end position="869"/>
    </location>
</feature>
<evidence type="ECO:0000256" key="9">
    <source>
        <dbReference type="SAM" id="Coils"/>
    </source>
</evidence>
<gene>
    <name evidence="13" type="primary">pros</name>
</gene>
<name>A0A6I8VP99_DROPS</name>
<feature type="compositionally biased region" description="Low complexity" evidence="10">
    <location>
        <begin position="208"/>
        <end position="232"/>
    </location>
</feature>
<feature type="compositionally biased region" description="Polar residues" evidence="10">
    <location>
        <begin position="32"/>
        <end position="62"/>
    </location>
</feature>
<dbReference type="GO" id="GO:0048468">
    <property type="term" value="P:cell development"/>
    <property type="evidence" value="ECO:0007669"/>
    <property type="project" value="UniProtKB-ARBA"/>
</dbReference>
<feature type="compositionally biased region" description="Low complexity" evidence="10">
    <location>
        <begin position="304"/>
        <end position="315"/>
    </location>
</feature>
<dbReference type="PANTHER" id="PTHR12198">
    <property type="entry name" value="HOMEOBOX PROTEIN PROSPERO/PROX-1/CEH-26"/>
    <property type="match status" value="1"/>
</dbReference>
<keyword evidence="4 13" id="KW-0238">DNA-binding</keyword>
<dbReference type="FunFam" id="1.10.10.500:FF:000002">
    <property type="entry name" value="Prospero homeobox 3"/>
    <property type="match status" value="1"/>
</dbReference>
<evidence type="ECO:0000256" key="1">
    <source>
        <dbReference type="ARBA" id="ARBA00004123"/>
    </source>
</evidence>
<feature type="compositionally biased region" description="Polar residues" evidence="10">
    <location>
        <begin position="906"/>
        <end position="919"/>
    </location>
</feature>
<feature type="compositionally biased region" description="Low complexity" evidence="10">
    <location>
        <begin position="427"/>
        <end position="437"/>
    </location>
</feature>
<feature type="compositionally biased region" description="Polar residues" evidence="10">
    <location>
        <begin position="134"/>
        <end position="145"/>
    </location>
</feature>
<keyword evidence="12" id="KW-1185">Reference proteome</keyword>
<feature type="compositionally biased region" description="Polar residues" evidence="10">
    <location>
        <begin position="416"/>
        <end position="426"/>
    </location>
</feature>
<sequence length="1728" mass="186839">MMSSEEYDADCFGLYSDESTVLLKAVVEAQPPHSSSNGHTTPIQAQLQAQINGDGGSTANSGESKHGEQQKEQQQKEKEPNDCDSDDSDDVVVVLEGCEGSSSNSNSNSSSGKASAAKANSNSRSSRNHRSPRTSRQIIHSSAVGKTTTCAAKKILVPATATATATATSKSSNSSATVVPLPIPVPVSGSSASVNKVNRRSRHRSLSKDNQNLNQSQNQQQTTSSICNSNNHNSNSNGNNGCNNGGTTATAAGFMSSAAAAAAGAAGGALFQPQPQASTANTSPTLSLNPSSHQTAAVGGGQQSPVASSNSPGSGSVSGSGSGSASSLLTAAFGNLFGGSSAKMLNELFGRQMKQAQDATSGLPQSLDNAMLAAAMETATSAELLSAAGLVGSHLNATSNATSKLLLHNNNSLPGSNSTPLSNGLNASISPGSAHSSSHSHHATSSPKGGSSRRVSACSDRSLDGAASAAASAADVAGGSPPRAASVSSLNGGASSGDQQLQHDLVAHHMLRNILQGKKELMQLDQELRTAMQQQQMQQQEKEQQQQQLHSKLNNNTNASNNNNHNNNNNSVAATNNNNNMESINLIEDTEMADIKIKSEPQTVPQPQQSPHGSSHSSRSGSGSGSHSSSHSLASDGSLRRKSSDSMDSSGAREEADGDGDDETAVRASSAVDEQQQQQQLATKKESVEDMLDEAELLGMHSTRGSDLESLASPSHSDMMLLDNSKDDVLDDDEDDDCVEQKRDQGCLKKPGMELKRARVENIVSGMRCSPSSIVQAGQLQVNGCKKRKLYQPQQHAMERYVAAAAGLNFGLNLQSMMLDQDDSEQSNELESPQIQQKRVEKNALKSQLRSMQEQLAEMQQKYVQLCTRMEQESECQELDNDQDPDPEQDLDPEQEQEQEPEQDNGSSDNIELSPSPTLTGGDISPAHKEEAGGQERPGSSSPKPKTALSETGAPNSTNMLSQMMSKMMSSKLHNPLVGHPALPQGFPPLLQHMGDMSHAAAMYQQFFFEQEARMAKEAAEQQQQQQQQQQHQQQQQEQQRRFEQEQQEQRRKEVQEQQQQIQRQQQHLQQLQQQQMEQQQQQQQHVATAPRPPQMHHPAPARLPTRLGGAAAAHSALKSELSEKFQMLRNSNNSSMMRMSGTDLEGLADVLKSEITTSLSALVDTIVTRFVHQRRLFSKQADSVTAAAEQLNKDLLLASQILDRKSPRTKVADRGGPGAQNGPTPTTQSAAAMFQAPKTPQGMNPVAAAALYNSMTGPFCLPPDQQQQQQQQAAQQAQQQQQSVQQQQQQSAQQTQQQLEQNEALSLVVTPKKKRHKVTDTRITPRTVSRILAQDGVVPPNPNGQQNATPLQQQQQQQQQQSNGGGNSNATPAQSPTGRSQSVGGGGGGGGAGAYHPQPPPPPPPMMPVSLPTSVAIPNPSLHESKVFSPYSPFFNPHAGGQPTAAQMHQHHHQHQHQMQLSSSPPGSLGALMDSRDSPPLPHPPSMLHPALLAAAHHGGSPDYKTCLRAVMDAQDRQSECNSADMSFDGMQPTISFFKQQQEQLEHHSLQSMLMVNSKHCESLTPLHSSTLTPMHLRKAKLMFFWVRYPSSAVLKMYFPDIKFNKNNTAQLVKWFSNFREFYYIQMEKYARQAVTEGIKTPDDLLIAGDSELYRVLNLHYNRNNHIEVPQNFRFVVEQTLREFFRAIQGGKDTEQSWKKSIYKIISRMDDPVPEYFKSPNFLEQLE</sequence>
<feature type="compositionally biased region" description="Polar residues" evidence="10">
    <location>
        <begin position="274"/>
        <end position="295"/>
    </location>
</feature>
<dbReference type="GO" id="GO:0000981">
    <property type="term" value="F:DNA-binding transcription factor activity, RNA polymerase II-specific"/>
    <property type="evidence" value="ECO:0007669"/>
    <property type="project" value="TreeGrafter"/>
</dbReference>
<feature type="region of interest" description="Disordered" evidence="10">
    <location>
        <begin position="532"/>
        <end position="577"/>
    </location>
</feature>
<dbReference type="InterPro" id="IPR039350">
    <property type="entry name" value="Prospero_homeodomain"/>
</dbReference>
<feature type="domain" description="Prospero" evidence="11">
    <location>
        <begin position="1570"/>
        <end position="1728"/>
    </location>
</feature>
<feature type="compositionally biased region" description="Pro residues" evidence="10">
    <location>
        <begin position="1398"/>
        <end position="1408"/>
    </location>
</feature>
<feature type="region of interest" description="Disordered" evidence="10">
    <location>
        <begin position="474"/>
        <end position="498"/>
    </location>
</feature>
<feature type="compositionally biased region" description="Low complexity" evidence="10">
    <location>
        <begin position="1072"/>
        <end position="1085"/>
    </location>
</feature>
<evidence type="ECO:0000256" key="3">
    <source>
        <dbReference type="ARBA" id="ARBA00023015"/>
    </source>
</evidence>
<dbReference type="GO" id="GO:0000978">
    <property type="term" value="F:RNA polymerase II cis-regulatory region sequence-specific DNA binding"/>
    <property type="evidence" value="ECO:0007669"/>
    <property type="project" value="TreeGrafter"/>
</dbReference>
<feature type="compositionally biased region" description="Basic and acidic residues" evidence="10">
    <location>
        <begin position="1039"/>
        <end position="1052"/>
    </location>
</feature>
<feature type="region of interest" description="Disordered" evidence="10">
    <location>
        <begin position="165"/>
        <end position="232"/>
    </location>
</feature>
<feature type="compositionally biased region" description="Polar residues" evidence="10">
    <location>
        <begin position="486"/>
        <end position="498"/>
    </location>
</feature>
<keyword evidence="5 13" id="KW-0371">Homeobox</keyword>
<feature type="compositionally biased region" description="Low complexity" evidence="10">
    <location>
        <begin position="1353"/>
        <end position="1362"/>
    </location>
</feature>
<keyword evidence="3" id="KW-0805">Transcription regulation</keyword>
<dbReference type="InterPro" id="IPR023082">
    <property type="entry name" value="Homeo_prospero_dom"/>
</dbReference>
<evidence type="ECO:0000259" key="11">
    <source>
        <dbReference type="PROSITE" id="PS51818"/>
    </source>
</evidence>
<feature type="region of interest" description="Disordered" evidence="10">
    <location>
        <begin position="274"/>
        <end position="321"/>
    </location>
</feature>
<dbReference type="GO" id="GO:0010001">
    <property type="term" value="P:glial cell differentiation"/>
    <property type="evidence" value="ECO:0007669"/>
    <property type="project" value="UniProtKB-ARBA"/>
</dbReference>
<dbReference type="ExpressionAtlas" id="A0A6I8VP99">
    <property type="expression patterns" value="baseline"/>
</dbReference>
<protein>
    <recommendedName>
        <fullName evidence="8">Homeobox protein prospero</fullName>
    </recommendedName>
</protein>
<evidence type="ECO:0000313" key="12">
    <source>
        <dbReference type="Proteomes" id="UP000001819"/>
    </source>
</evidence>
<organism evidence="12 13">
    <name type="scientific">Drosophila pseudoobscura pseudoobscura</name>
    <name type="common">Fruit fly</name>
    <dbReference type="NCBI Taxonomy" id="46245"/>
    <lineage>
        <taxon>Eukaryota</taxon>
        <taxon>Metazoa</taxon>
        <taxon>Ecdysozoa</taxon>
        <taxon>Arthropoda</taxon>
        <taxon>Hexapoda</taxon>
        <taxon>Insecta</taxon>
        <taxon>Pterygota</taxon>
        <taxon>Neoptera</taxon>
        <taxon>Endopterygota</taxon>
        <taxon>Diptera</taxon>
        <taxon>Brachycera</taxon>
        <taxon>Muscomorpha</taxon>
        <taxon>Ephydroidea</taxon>
        <taxon>Drosophilidae</taxon>
        <taxon>Drosophila</taxon>
        <taxon>Sophophora</taxon>
    </lineage>
</organism>
<evidence type="ECO:0000256" key="6">
    <source>
        <dbReference type="ARBA" id="ARBA00023163"/>
    </source>
</evidence>
<feature type="region of interest" description="Disordered" evidence="10">
    <location>
        <begin position="1207"/>
        <end position="1229"/>
    </location>
</feature>
<feature type="region of interest" description="Disordered" evidence="10">
    <location>
        <begin position="601"/>
        <end position="686"/>
    </location>
</feature>
<feature type="region of interest" description="Disordered" evidence="10">
    <location>
        <begin position="1072"/>
        <end position="1111"/>
    </location>
</feature>
<feature type="compositionally biased region" description="Low complexity" evidence="10">
    <location>
        <begin position="100"/>
        <end position="125"/>
    </location>
</feature>
<dbReference type="PANTHER" id="PTHR12198:SF0">
    <property type="entry name" value="HOMEOBOX PROTEIN PROSPERO"/>
    <property type="match status" value="1"/>
</dbReference>
<dbReference type="PROSITE" id="PS51818">
    <property type="entry name" value="HOMEO_PROSPERO"/>
    <property type="match status" value="1"/>
</dbReference>
<reference evidence="12" key="1">
    <citation type="submission" date="2024-06" db="UniProtKB">
        <authorList>
            <consortium name="RefSeq"/>
        </authorList>
    </citation>
    <scope>NUCLEOTIDE SEQUENCE [LARGE SCALE GENOMIC DNA]</scope>
    <source>
        <strain evidence="12">MV2-25</strain>
    </source>
</reference>
<feature type="region of interest" description="Disordered" evidence="10">
    <location>
        <begin position="873"/>
        <end position="959"/>
    </location>
</feature>
<keyword evidence="2" id="KW-0217">Developmental protein</keyword>
<feature type="region of interest" description="Disordered" evidence="10">
    <location>
        <begin position="416"/>
        <end position="460"/>
    </location>
</feature>
<keyword evidence="7" id="KW-0539">Nucleus</keyword>
<dbReference type="Pfam" id="PF05044">
    <property type="entry name" value="HPD"/>
    <property type="match status" value="1"/>
</dbReference>
<keyword evidence="6" id="KW-0804">Transcription</keyword>
<feature type="compositionally biased region" description="Low complexity" evidence="10">
    <location>
        <begin position="554"/>
        <end position="577"/>
    </location>
</feature>
<evidence type="ECO:0000256" key="7">
    <source>
        <dbReference type="ARBA" id="ARBA00023242"/>
    </source>
</evidence>